<sequence>MSDPSQDTPVESNPSSGGEPADPQEEAQDQAGGAGVVTTAATPSGPPIVETVGEGDSSDDDSSDDDDDSSDEEVEDDNDHDEDDPDMMDVLPPPVALRVEALRTLHAQRDEIMKTYTKERAELERKFSALCTPIYEKRKEIVAGKHDEFIKKAGKKNGEGEGEEKKKDEEKEKEEEGEKGEGDEAPKPAFDLGAAAAEDDDDADDGENVKGIPQFWVCAMGHMDVVAELIAERDVDCLEHLTNISCEDYENGEGFVLRFTFEPNDYFTNEVLTKRYEIPNLLLEDEPILKDVVGCDIDWKPERSLTFREVKKKQRAKQGRKAGQIRTVTKRERTDSFFHFFSPPKLPSMDEMDEEQADRIEHAFDVDYDVAQAFRGHIVPKAVVWFTGEAMDEGMDALLDEEGMPVEGEDADGAGGASPFPAPAAGGGENPECQQS</sequence>
<accession>A0A7S4J1F5</accession>
<dbReference type="SUPFAM" id="SSF143113">
    <property type="entry name" value="NAP-like"/>
    <property type="match status" value="1"/>
</dbReference>
<name>A0A7S4J1F5_9STRA</name>
<evidence type="ECO:0008006" key="5">
    <source>
        <dbReference type="Google" id="ProtNLM"/>
    </source>
</evidence>
<feature type="region of interest" description="Disordered" evidence="3">
    <location>
        <begin position="1"/>
        <end position="95"/>
    </location>
</feature>
<proteinExistence type="inferred from homology"/>
<dbReference type="InterPro" id="IPR037231">
    <property type="entry name" value="NAP-like_sf"/>
</dbReference>
<dbReference type="AlphaFoldDB" id="A0A7S4J1F5"/>
<dbReference type="InterPro" id="IPR002164">
    <property type="entry name" value="NAP_family"/>
</dbReference>
<reference evidence="4" key="1">
    <citation type="submission" date="2021-01" db="EMBL/GenBank/DDBJ databases">
        <authorList>
            <person name="Corre E."/>
            <person name="Pelletier E."/>
            <person name="Niang G."/>
            <person name="Scheremetjew M."/>
            <person name="Finn R."/>
            <person name="Kale V."/>
            <person name="Holt S."/>
            <person name="Cochrane G."/>
            <person name="Meng A."/>
            <person name="Brown T."/>
            <person name="Cohen L."/>
        </authorList>
    </citation>
    <scope>NUCLEOTIDE SEQUENCE</scope>
    <source>
        <strain evidence="4">Isolate 1302-5</strain>
    </source>
</reference>
<comment type="similarity">
    <text evidence="1 2">Belongs to the nucleosome assembly protein (NAP) family.</text>
</comment>
<protein>
    <recommendedName>
        <fullName evidence="5">Nucleosome assembly protein</fullName>
    </recommendedName>
</protein>
<gene>
    <name evidence="4" type="ORF">OAUR00152_LOCUS19378</name>
</gene>
<organism evidence="4">
    <name type="scientific">Odontella aurita</name>
    <dbReference type="NCBI Taxonomy" id="265563"/>
    <lineage>
        <taxon>Eukaryota</taxon>
        <taxon>Sar</taxon>
        <taxon>Stramenopiles</taxon>
        <taxon>Ochrophyta</taxon>
        <taxon>Bacillariophyta</taxon>
        <taxon>Mediophyceae</taxon>
        <taxon>Biddulphiophycidae</taxon>
        <taxon>Eupodiscales</taxon>
        <taxon>Odontellaceae</taxon>
        <taxon>Odontella</taxon>
    </lineage>
</organism>
<dbReference type="PANTHER" id="PTHR11875">
    <property type="entry name" value="TESTIS-SPECIFIC Y-ENCODED PROTEIN"/>
    <property type="match status" value="1"/>
</dbReference>
<evidence type="ECO:0000256" key="2">
    <source>
        <dbReference type="RuleBase" id="RU003876"/>
    </source>
</evidence>
<dbReference type="GO" id="GO:0006334">
    <property type="term" value="P:nucleosome assembly"/>
    <property type="evidence" value="ECO:0007669"/>
    <property type="project" value="InterPro"/>
</dbReference>
<feature type="compositionally biased region" description="Acidic residues" evidence="3">
    <location>
        <begin position="56"/>
        <end position="87"/>
    </location>
</feature>
<feature type="region of interest" description="Disordered" evidence="3">
    <location>
        <begin position="401"/>
        <end position="436"/>
    </location>
</feature>
<dbReference type="Gene3D" id="3.30.1120.90">
    <property type="entry name" value="Nucleosome assembly protein"/>
    <property type="match status" value="1"/>
</dbReference>
<dbReference type="Pfam" id="PF00956">
    <property type="entry name" value="NAP"/>
    <property type="match status" value="1"/>
</dbReference>
<evidence type="ECO:0000313" key="4">
    <source>
        <dbReference type="EMBL" id="CAE2247149.1"/>
    </source>
</evidence>
<feature type="region of interest" description="Disordered" evidence="3">
    <location>
        <begin position="153"/>
        <end position="189"/>
    </location>
</feature>
<feature type="compositionally biased region" description="Acidic residues" evidence="3">
    <location>
        <begin position="401"/>
        <end position="412"/>
    </location>
</feature>
<dbReference type="EMBL" id="HBKQ01028553">
    <property type="protein sequence ID" value="CAE2247149.1"/>
    <property type="molecule type" value="Transcribed_RNA"/>
</dbReference>
<dbReference type="GO" id="GO:0005634">
    <property type="term" value="C:nucleus"/>
    <property type="evidence" value="ECO:0007669"/>
    <property type="project" value="InterPro"/>
</dbReference>
<evidence type="ECO:0000256" key="1">
    <source>
        <dbReference type="ARBA" id="ARBA00009947"/>
    </source>
</evidence>
<evidence type="ECO:0000256" key="3">
    <source>
        <dbReference type="SAM" id="MobiDB-lite"/>
    </source>
</evidence>
<dbReference type="Gene3D" id="1.20.5.1500">
    <property type="match status" value="1"/>
</dbReference>
<feature type="compositionally biased region" description="Polar residues" evidence="3">
    <location>
        <begin position="1"/>
        <end position="16"/>
    </location>
</feature>
<feature type="compositionally biased region" description="Basic and acidic residues" evidence="3">
    <location>
        <begin position="153"/>
        <end position="186"/>
    </location>
</feature>